<keyword evidence="3" id="KW-1185">Reference proteome</keyword>
<proteinExistence type="predicted"/>
<accession>A0A840ZNU7</accession>
<dbReference type="EMBL" id="JACHOP010000021">
    <property type="protein sequence ID" value="MBB5759296.1"/>
    <property type="molecule type" value="Genomic_DNA"/>
</dbReference>
<evidence type="ECO:0000313" key="2">
    <source>
        <dbReference type="EMBL" id="MBB5759296.1"/>
    </source>
</evidence>
<feature type="region of interest" description="Disordered" evidence="1">
    <location>
        <begin position="278"/>
        <end position="327"/>
    </location>
</feature>
<gene>
    <name evidence="2" type="ORF">HNR00_004028</name>
</gene>
<name>A0A840ZNU7_9HYPH</name>
<protein>
    <submittedName>
        <fullName evidence="2">Gas vesicle protein</fullName>
    </submittedName>
</protein>
<reference evidence="2 3" key="1">
    <citation type="submission" date="2020-08" db="EMBL/GenBank/DDBJ databases">
        <title>Genomic Encyclopedia of Type Strains, Phase IV (KMG-IV): sequencing the most valuable type-strain genomes for metagenomic binning, comparative biology and taxonomic classification.</title>
        <authorList>
            <person name="Goeker M."/>
        </authorList>
    </citation>
    <scope>NUCLEOTIDE SEQUENCE [LARGE SCALE GENOMIC DNA]</scope>
    <source>
        <strain evidence="2 3">DSM 2163</strain>
    </source>
</reference>
<sequence length="711" mass="75829">MSDNMRLVARVEDQFTGPLAKLKHEIVGVSDTTKKHTSAWRKDWDEARGGITRFEGALNGVTPVLTRLGVSGIGVALSIGGMASALGEFSLKTRGLSQTSKDIGLTVDQLRAFNALGERFGVTADTMTSAAKSFAGQMYEIKRQGSTYVELQAMNLAKLAEDLASSKSMEQAIQRGMEGLRAIPDSEVRRRVSRLLFGTDDIGLIASNLTGTVKGALGEVSQAIGKMDKDTEQAAKDFQKHMNHISEAAERARLKFIGPLLESMVGAVDFIEKRGLFGQDKNAPSQSPPTDLDESLDAQMRGQRPLSKSEKERQNRADTAARELAQKSGELDYARKRIVREPEVERRLTAEIQRLTDELRRLREQGATLNPSSFGGPAGGGSLIQKAAWGGGGFGRFGGGPLSGYGGGGSGSFGGPLGNSGGSGPLGNGGTTSLRAPVPYQGAISGQRGGVPEGQDGPLAAKYPDGLAAGIRQTAKDLGVSAEDIATVLSYETGGTFDKWKRGPTTKWGTHRGLIQWGEPQAQKYGVTADMSAGEQMRAVTRYLRDAGVKPGMGILDIYSAVNAGRVGRYNASDAAAGGAWGTVRDKVEHQMHGHRRKAAALLRTDLDGDVAASAPGEADVPWHQRLRSNEPGKMSRLRDDELEVPGSGERPGDRMMRRFYGEGAPVAKGGKGSLHITLEGFPPGSKAKASMDDLFRDTKVERGRSQMDMT</sequence>
<feature type="compositionally biased region" description="Gly residues" evidence="1">
    <location>
        <begin position="416"/>
        <end position="430"/>
    </location>
</feature>
<dbReference type="AlphaFoldDB" id="A0A840ZNU7"/>
<feature type="region of interest" description="Disordered" evidence="1">
    <location>
        <begin position="416"/>
        <end position="438"/>
    </location>
</feature>
<evidence type="ECO:0000256" key="1">
    <source>
        <dbReference type="SAM" id="MobiDB-lite"/>
    </source>
</evidence>
<evidence type="ECO:0000313" key="3">
    <source>
        <dbReference type="Proteomes" id="UP000583454"/>
    </source>
</evidence>
<dbReference type="Proteomes" id="UP000583454">
    <property type="component" value="Unassembled WGS sequence"/>
</dbReference>
<dbReference type="RefSeq" id="WP_183572202.1">
    <property type="nucleotide sequence ID" value="NZ_JACHOP010000021.1"/>
</dbReference>
<organism evidence="2 3">
    <name type="scientific">Methylorubrum rhodinum</name>
    <dbReference type="NCBI Taxonomy" id="29428"/>
    <lineage>
        <taxon>Bacteria</taxon>
        <taxon>Pseudomonadati</taxon>
        <taxon>Pseudomonadota</taxon>
        <taxon>Alphaproteobacteria</taxon>
        <taxon>Hyphomicrobiales</taxon>
        <taxon>Methylobacteriaceae</taxon>
        <taxon>Methylorubrum</taxon>
    </lineage>
</organism>
<comment type="caution">
    <text evidence="2">The sequence shown here is derived from an EMBL/GenBank/DDBJ whole genome shotgun (WGS) entry which is preliminary data.</text>
</comment>
<feature type="compositionally biased region" description="Basic and acidic residues" evidence="1">
    <location>
        <begin position="307"/>
        <end position="327"/>
    </location>
</feature>
<feature type="region of interest" description="Disordered" evidence="1">
    <location>
        <begin position="628"/>
        <end position="657"/>
    </location>
</feature>